<feature type="region of interest" description="Disordered" evidence="1">
    <location>
        <begin position="1"/>
        <end position="50"/>
    </location>
</feature>
<dbReference type="Proteomes" id="UP000266313">
    <property type="component" value="Chromosome"/>
</dbReference>
<dbReference type="KEGG" id="mmai:sS8_2058"/>
<dbReference type="EMBL" id="AP017928">
    <property type="protein sequence ID" value="BBA34011.1"/>
    <property type="molecule type" value="Genomic_DNA"/>
</dbReference>
<name>A0A250KST1_9GAMM</name>
<dbReference type="RefSeq" id="WP_119629507.1">
    <property type="nucleotide sequence ID" value="NZ_AP017928.1"/>
</dbReference>
<dbReference type="OrthoDB" id="5294470at2"/>
<sequence>MSNSLRDQLLKAGLVNEKQVKQASKDVRKKEKHNRHGNSAGKDENMRAAEKARAAKVEHDRQLNQERAKEAERKALAAQIKQLIEMNRVAPGDDEIAYRFAHDNKVKTVYVSRAVHQSLVAGRLAIASLESRYEIVPLSVAEKIMQRDTSRIVLLNQPDRAEDLDDEYAEYKVPDDLMW</sequence>
<protein>
    <recommendedName>
        <fullName evidence="4">Nucleoprotein/polynucleotide-associated enzyme</fullName>
    </recommendedName>
</protein>
<feature type="compositionally biased region" description="Basic and acidic residues" evidence="1">
    <location>
        <begin position="18"/>
        <end position="29"/>
    </location>
</feature>
<feature type="compositionally biased region" description="Basic and acidic residues" evidence="1">
    <location>
        <begin position="41"/>
        <end position="50"/>
    </location>
</feature>
<dbReference type="AlphaFoldDB" id="A0A250KST1"/>
<dbReference type="InterPro" id="IPR018636">
    <property type="entry name" value="DUF2058"/>
</dbReference>
<reference evidence="2 3" key="1">
    <citation type="submission" date="2016-12" db="EMBL/GenBank/DDBJ databases">
        <title>Genome sequencing of Methylocaldum marinum.</title>
        <authorList>
            <person name="Takeuchi M."/>
            <person name="Kamagata Y."/>
            <person name="Hiraoka S."/>
            <person name="Oshima K."/>
            <person name="Hattori M."/>
            <person name="Iwasaki W."/>
        </authorList>
    </citation>
    <scope>NUCLEOTIDE SEQUENCE [LARGE SCALE GENOMIC DNA]</scope>
    <source>
        <strain evidence="2 3">S8</strain>
    </source>
</reference>
<proteinExistence type="predicted"/>
<gene>
    <name evidence="2" type="ORF">sS8_2058</name>
</gene>
<evidence type="ECO:0000313" key="2">
    <source>
        <dbReference type="EMBL" id="BBA34011.1"/>
    </source>
</evidence>
<dbReference type="Pfam" id="PF09831">
    <property type="entry name" value="DUF2058"/>
    <property type="match status" value="1"/>
</dbReference>
<accession>A0A250KST1</accession>
<organism evidence="2 3">
    <name type="scientific">Methylocaldum marinum</name>
    <dbReference type="NCBI Taxonomy" id="1432792"/>
    <lineage>
        <taxon>Bacteria</taxon>
        <taxon>Pseudomonadati</taxon>
        <taxon>Pseudomonadota</taxon>
        <taxon>Gammaproteobacteria</taxon>
        <taxon>Methylococcales</taxon>
        <taxon>Methylococcaceae</taxon>
        <taxon>Methylocaldum</taxon>
    </lineage>
</organism>
<evidence type="ECO:0008006" key="4">
    <source>
        <dbReference type="Google" id="ProtNLM"/>
    </source>
</evidence>
<keyword evidence="3" id="KW-1185">Reference proteome</keyword>
<evidence type="ECO:0000313" key="3">
    <source>
        <dbReference type="Proteomes" id="UP000266313"/>
    </source>
</evidence>
<evidence type="ECO:0000256" key="1">
    <source>
        <dbReference type="SAM" id="MobiDB-lite"/>
    </source>
</evidence>